<comment type="caution">
    <text evidence="1">The sequence shown here is derived from an EMBL/GenBank/DDBJ whole genome shotgun (WGS) entry which is preliminary data.</text>
</comment>
<dbReference type="EMBL" id="PGOL01042693">
    <property type="protein sequence ID" value="PKH94056.1"/>
    <property type="molecule type" value="Genomic_DNA"/>
</dbReference>
<evidence type="ECO:0000313" key="1">
    <source>
        <dbReference type="EMBL" id="PKH94056.1"/>
    </source>
</evidence>
<proteinExistence type="predicted"/>
<keyword evidence="2" id="KW-1185">Reference proteome</keyword>
<gene>
    <name evidence="1" type="ORF">CRG98_049770</name>
</gene>
<accession>A0A2I0H1Z7</accession>
<evidence type="ECO:0000313" key="2">
    <source>
        <dbReference type="Proteomes" id="UP000233551"/>
    </source>
</evidence>
<dbReference type="AlphaFoldDB" id="A0A2I0H1Z7"/>
<name>A0A2I0H1Z7_PUNGR</name>
<protein>
    <submittedName>
        <fullName evidence="1">Uncharacterized protein</fullName>
    </submittedName>
</protein>
<dbReference type="Proteomes" id="UP000233551">
    <property type="component" value="Unassembled WGS sequence"/>
</dbReference>
<reference evidence="1 2" key="1">
    <citation type="submission" date="2017-11" db="EMBL/GenBank/DDBJ databases">
        <title>De-novo sequencing of pomegranate (Punica granatum L.) genome.</title>
        <authorList>
            <person name="Akparov Z."/>
            <person name="Amiraslanov A."/>
            <person name="Hajiyeva S."/>
            <person name="Abbasov M."/>
            <person name="Kaur K."/>
            <person name="Hamwieh A."/>
            <person name="Solovyev V."/>
            <person name="Salamov A."/>
            <person name="Braich B."/>
            <person name="Kosarev P."/>
            <person name="Mahmoud A."/>
            <person name="Hajiyev E."/>
            <person name="Babayeva S."/>
            <person name="Izzatullayeva V."/>
            <person name="Mammadov A."/>
            <person name="Mammadov A."/>
            <person name="Sharifova S."/>
            <person name="Ojaghi J."/>
            <person name="Eynullazada K."/>
            <person name="Bayramov B."/>
            <person name="Abdulazimova A."/>
            <person name="Shahmuradov I."/>
        </authorList>
    </citation>
    <scope>NUCLEOTIDE SEQUENCE [LARGE SCALE GENOMIC DNA]</scope>
    <source>
        <strain evidence="2">cv. AG2017</strain>
        <tissue evidence="1">Leaf</tissue>
    </source>
</reference>
<organism evidence="1 2">
    <name type="scientific">Punica granatum</name>
    <name type="common">Pomegranate</name>
    <dbReference type="NCBI Taxonomy" id="22663"/>
    <lineage>
        <taxon>Eukaryota</taxon>
        <taxon>Viridiplantae</taxon>
        <taxon>Streptophyta</taxon>
        <taxon>Embryophyta</taxon>
        <taxon>Tracheophyta</taxon>
        <taxon>Spermatophyta</taxon>
        <taxon>Magnoliopsida</taxon>
        <taxon>eudicotyledons</taxon>
        <taxon>Gunneridae</taxon>
        <taxon>Pentapetalae</taxon>
        <taxon>rosids</taxon>
        <taxon>malvids</taxon>
        <taxon>Myrtales</taxon>
        <taxon>Lythraceae</taxon>
        <taxon>Punica</taxon>
    </lineage>
</organism>
<sequence length="77" mass="8619">MMGAKFKVEKFGGSNDFGLWKIKMKALLVQHGLEGALKGEKEATRRLATGEKEGGDVERSKRHQVEPIHKTLTRDIV</sequence>